<dbReference type="EMBL" id="JANBPT010000384">
    <property type="protein sequence ID" value="KAJ1922617.1"/>
    <property type="molecule type" value="Genomic_DNA"/>
</dbReference>
<dbReference type="InterPro" id="IPR011993">
    <property type="entry name" value="PH-like_dom_sf"/>
</dbReference>
<feature type="compositionally biased region" description="Acidic residues" evidence="1">
    <location>
        <begin position="134"/>
        <end position="144"/>
    </location>
</feature>
<evidence type="ECO:0000256" key="1">
    <source>
        <dbReference type="SAM" id="MobiDB-lite"/>
    </source>
</evidence>
<feature type="domain" description="PH" evidence="2">
    <location>
        <begin position="275"/>
        <end position="382"/>
    </location>
</feature>
<proteinExistence type="predicted"/>
<dbReference type="Proteomes" id="UP001150569">
    <property type="component" value="Unassembled WGS sequence"/>
</dbReference>
<reference evidence="3" key="1">
    <citation type="submission" date="2022-07" db="EMBL/GenBank/DDBJ databases">
        <title>Phylogenomic reconstructions and comparative analyses of Kickxellomycotina fungi.</title>
        <authorList>
            <person name="Reynolds N.K."/>
            <person name="Stajich J.E."/>
            <person name="Barry K."/>
            <person name="Grigoriev I.V."/>
            <person name="Crous P."/>
            <person name="Smith M.E."/>
        </authorList>
    </citation>
    <scope>NUCLEOTIDE SEQUENCE</scope>
    <source>
        <strain evidence="3">RSA 861</strain>
    </source>
</reference>
<sequence length="621" mass="67458">MGGTTHHPSPHPDPAPVAPTCKGDTEPSLLDLEHDLTQAFCQTPPATLPRDTYNHPSPLAVPQRQRPVSLVPFGDHYSDIIDDDEEDNRPLVSPTDTIVGGSHSAGRATSPMHAPSARSDSPVSLSGTSFNDDSSSDQEAGGEADENRPLYTLLPKHHPILSSQSIASAATVSSSTSPAPAYTVTAAHPRGAARPTTWHVPAGAALLPHATNGNVDNYHRHQDAATASTTARHRTHRYSLGTYPDVAPPRYRRQATTDSTMSNDSDTSLPDYVCTIQREGPLEMKMEFDDNDTRSKHRVWRTRYVQLWGTCLRIYAKKPRSPEDTLPLHNINMQKVQAGLALDYHKKRHVFRVHADGLQFLLQGVSSMEMIYWIDALQASANIALPIEERSRQWSVYFSEPLSLDTSAGPHQNWLKRGEVTVIPGQVRAEFVSTKAEVAAATAEIQALDRAAASRGLLPTDPNGARVASDSAASWYAVGLVRKAATPETYLSFAPACQLSADDTNPAQLVFNLNEQDDVISTEFYAGEAVRCLISETTTANPHTVDLNFTAVAIRPSAGPTLVQRIPSDGQPGTDKKEEESKSFIVKYWYIILPLMLLTLIPVGGGEGEGDRPSAPRSGGR</sequence>
<dbReference type="PANTHER" id="PTHR37283:SF1">
    <property type="entry name" value="PH DOMAIN-CONTAINING PROTEIN YHR131C"/>
    <property type="match status" value="1"/>
</dbReference>
<evidence type="ECO:0000313" key="4">
    <source>
        <dbReference type="Proteomes" id="UP001150569"/>
    </source>
</evidence>
<organism evidence="3 4">
    <name type="scientific">Tieghemiomyces parasiticus</name>
    <dbReference type="NCBI Taxonomy" id="78921"/>
    <lineage>
        <taxon>Eukaryota</taxon>
        <taxon>Fungi</taxon>
        <taxon>Fungi incertae sedis</taxon>
        <taxon>Zoopagomycota</taxon>
        <taxon>Kickxellomycotina</taxon>
        <taxon>Dimargaritomycetes</taxon>
        <taxon>Dimargaritales</taxon>
        <taxon>Dimargaritaceae</taxon>
        <taxon>Tieghemiomyces</taxon>
    </lineage>
</organism>
<dbReference type="Pfam" id="PF21203">
    <property type="entry name" value="ECM10"/>
    <property type="match status" value="1"/>
</dbReference>
<dbReference type="SMART" id="SM00233">
    <property type="entry name" value="PH"/>
    <property type="match status" value="1"/>
</dbReference>
<dbReference type="SUPFAM" id="SSF50729">
    <property type="entry name" value="PH domain-like"/>
    <property type="match status" value="1"/>
</dbReference>
<accession>A0A9W8AD38</accession>
<name>A0A9W8AD38_9FUNG</name>
<dbReference type="PANTHER" id="PTHR37283">
    <property type="entry name" value="PH DOMAIN-CONTAINING PROTEIN YHR131C"/>
    <property type="match status" value="1"/>
</dbReference>
<dbReference type="InterPro" id="IPR001849">
    <property type="entry name" value="PH_domain"/>
</dbReference>
<feature type="region of interest" description="Disordered" evidence="1">
    <location>
        <begin position="1"/>
        <end position="28"/>
    </location>
</feature>
<dbReference type="PROSITE" id="PS50003">
    <property type="entry name" value="PH_DOMAIN"/>
    <property type="match status" value="1"/>
</dbReference>
<feature type="region of interest" description="Disordered" evidence="1">
    <location>
        <begin position="42"/>
        <end position="144"/>
    </location>
</feature>
<protein>
    <recommendedName>
        <fullName evidence="2">PH domain-containing protein</fullName>
    </recommendedName>
</protein>
<keyword evidence="4" id="KW-1185">Reference proteome</keyword>
<dbReference type="Pfam" id="PF15410">
    <property type="entry name" value="PH_9"/>
    <property type="match status" value="1"/>
</dbReference>
<dbReference type="AlphaFoldDB" id="A0A9W8AD38"/>
<evidence type="ECO:0000259" key="2">
    <source>
        <dbReference type="PROSITE" id="PS50003"/>
    </source>
</evidence>
<dbReference type="OrthoDB" id="5865767at2759"/>
<gene>
    <name evidence="3" type="ORF">IWQ60_006404</name>
</gene>
<evidence type="ECO:0000313" key="3">
    <source>
        <dbReference type="EMBL" id="KAJ1922617.1"/>
    </source>
</evidence>
<dbReference type="InterPro" id="IPR041681">
    <property type="entry name" value="PH_9"/>
</dbReference>
<dbReference type="Gene3D" id="2.30.29.30">
    <property type="entry name" value="Pleckstrin-homology domain (PH domain)/Phosphotyrosine-binding domain (PTB)"/>
    <property type="match status" value="1"/>
</dbReference>
<comment type="caution">
    <text evidence="3">The sequence shown here is derived from an EMBL/GenBank/DDBJ whole genome shotgun (WGS) entry which is preliminary data.</text>
</comment>
<feature type="compositionally biased region" description="Polar residues" evidence="1">
    <location>
        <begin position="118"/>
        <end position="133"/>
    </location>
</feature>